<dbReference type="EMBL" id="NBSH01000012">
    <property type="protein sequence ID" value="ORX35116.1"/>
    <property type="molecule type" value="Genomic_DNA"/>
</dbReference>
<name>A0A1Y1UC96_9TREE</name>
<reference evidence="2 3" key="1">
    <citation type="submission" date="2017-03" db="EMBL/GenBank/DDBJ databases">
        <title>Widespread Adenine N6-methylation of Active Genes in Fungi.</title>
        <authorList>
            <consortium name="DOE Joint Genome Institute"/>
            <person name="Mondo S.J."/>
            <person name="Dannebaum R.O."/>
            <person name="Kuo R.C."/>
            <person name="Louie K.B."/>
            <person name="Bewick A.J."/>
            <person name="Labutti K."/>
            <person name="Haridas S."/>
            <person name="Kuo A."/>
            <person name="Salamov A."/>
            <person name="Ahrendt S.R."/>
            <person name="Lau R."/>
            <person name="Bowen B.P."/>
            <person name="Lipzen A."/>
            <person name="Sullivan W."/>
            <person name="Andreopoulos W.B."/>
            <person name="Clum A."/>
            <person name="Lindquist E."/>
            <person name="Daum C."/>
            <person name="Northen T.R."/>
            <person name="Ramamoorthy G."/>
            <person name="Schmitz R.J."/>
            <person name="Gryganskyi A."/>
            <person name="Culley D."/>
            <person name="Magnuson J."/>
            <person name="James T.Y."/>
            <person name="O'Malley M.A."/>
            <person name="Stajich J.E."/>
            <person name="Spatafora J.W."/>
            <person name="Visel A."/>
            <person name="Grigoriev I.V."/>
        </authorList>
    </citation>
    <scope>NUCLEOTIDE SEQUENCE [LARGE SCALE GENOMIC DNA]</scope>
    <source>
        <strain evidence="2 3">NRRL Y-17943</strain>
    </source>
</reference>
<feature type="region of interest" description="Disordered" evidence="1">
    <location>
        <begin position="1"/>
        <end position="144"/>
    </location>
</feature>
<evidence type="ECO:0000256" key="1">
    <source>
        <dbReference type="SAM" id="MobiDB-lite"/>
    </source>
</evidence>
<feature type="compositionally biased region" description="Low complexity" evidence="1">
    <location>
        <begin position="257"/>
        <end position="282"/>
    </location>
</feature>
<dbReference type="PANTHER" id="PTHR38698">
    <property type="entry name" value="EXPRESSED PROTEIN"/>
    <property type="match status" value="1"/>
</dbReference>
<dbReference type="Pfam" id="PF17104">
    <property type="entry name" value="YBL010C_LAA2"/>
    <property type="match status" value="1"/>
</dbReference>
<proteinExistence type="predicted"/>
<dbReference type="InterPro" id="IPR031355">
    <property type="entry name" value="YBL010C/LAA2-like"/>
</dbReference>
<comment type="caution">
    <text evidence="2">The sequence shown here is derived from an EMBL/GenBank/DDBJ whole genome shotgun (WGS) entry which is preliminary data.</text>
</comment>
<dbReference type="PANTHER" id="PTHR38698:SF1">
    <property type="entry name" value="FUNGAL PROTEIN"/>
    <property type="match status" value="1"/>
</dbReference>
<feature type="compositionally biased region" description="Low complexity" evidence="1">
    <location>
        <begin position="99"/>
        <end position="110"/>
    </location>
</feature>
<feature type="compositionally biased region" description="Low complexity" evidence="1">
    <location>
        <begin position="1"/>
        <end position="13"/>
    </location>
</feature>
<dbReference type="InParanoid" id="A0A1Y1UC96"/>
<dbReference type="STRING" id="4999.A0A1Y1UC96"/>
<accession>A0A1Y1UC96</accession>
<organism evidence="2 3">
    <name type="scientific">Kockovaella imperatae</name>
    <dbReference type="NCBI Taxonomy" id="4999"/>
    <lineage>
        <taxon>Eukaryota</taxon>
        <taxon>Fungi</taxon>
        <taxon>Dikarya</taxon>
        <taxon>Basidiomycota</taxon>
        <taxon>Agaricomycotina</taxon>
        <taxon>Tremellomycetes</taxon>
        <taxon>Tremellales</taxon>
        <taxon>Cuniculitremaceae</taxon>
        <taxon>Kockovaella</taxon>
    </lineage>
</organism>
<feature type="compositionally biased region" description="Polar residues" evidence="1">
    <location>
        <begin position="444"/>
        <end position="454"/>
    </location>
</feature>
<evidence type="ECO:0000313" key="2">
    <source>
        <dbReference type="EMBL" id="ORX35116.1"/>
    </source>
</evidence>
<feature type="compositionally biased region" description="Polar residues" evidence="1">
    <location>
        <begin position="311"/>
        <end position="338"/>
    </location>
</feature>
<dbReference type="RefSeq" id="XP_021869332.1">
    <property type="nucleotide sequence ID" value="XM_022016681.1"/>
</dbReference>
<keyword evidence="3" id="KW-1185">Reference proteome</keyword>
<feature type="compositionally biased region" description="Polar residues" evidence="1">
    <location>
        <begin position="24"/>
        <end position="39"/>
    </location>
</feature>
<feature type="region of interest" description="Disordered" evidence="1">
    <location>
        <begin position="427"/>
        <end position="465"/>
    </location>
</feature>
<sequence>MDADPWADAPATPKMDGRTPVPSPQKQTDSTSATHSTPGPSSPIAESEDVDSTHVDPDEPATQMVDSPIEDIPAAPIVAAGQPAEEDADFDDFVDFDEPAAGPSSFGASAMTDGDDGFGDFGDFEGGDESVETFGDQSGTVGVQPMQEPRDWAALHLDPFPSRSALRDQIASLLSPLMAESSGSSSRLTDEPPREVAGLGQIMVSESSREAYAQLTTAPILRSLDWTRSRVRREHLISMGVPVNLDEVDSHRLSSLPPLRISTTLPSSSSSRANHPSSSSRSGKGEMLPPAVPRPASVDGRRSTRSPAGESYSNQRSSTGDRGNGISPNHTGPKNASQRNRRDQNGMGPKPVLDTSQAEELCGLDEDALSLYSLERLRTIQNELVETSAQASALLAWYLQLKDAQTQDAETYNGMISELIANAAKAKQAQTSGSGGVFRRSSLKTRPQSSSGSATPGRIGSPAIR</sequence>
<dbReference type="OrthoDB" id="5378975at2759"/>
<feature type="compositionally biased region" description="Acidic residues" evidence="1">
    <location>
        <begin position="84"/>
        <end position="98"/>
    </location>
</feature>
<dbReference type="GeneID" id="33558490"/>
<evidence type="ECO:0000313" key="3">
    <source>
        <dbReference type="Proteomes" id="UP000193218"/>
    </source>
</evidence>
<gene>
    <name evidence="2" type="ORF">BD324DRAFT_633933</name>
</gene>
<dbReference type="AlphaFoldDB" id="A0A1Y1UC96"/>
<feature type="region of interest" description="Disordered" evidence="1">
    <location>
        <begin position="257"/>
        <end position="353"/>
    </location>
</feature>
<protein>
    <submittedName>
        <fullName evidence="2">Uncharacterized protein</fullName>
    </submittedName>
</protein>
<dbReference type="Proteomes" id="UP000193218">
    <property type="component" value="Unassembled WGS sequence"/>
</dbReference>
<feature type="compositionally biased region" description="Acidic residues" evidence="1">
    <location>
        <begin position="113"/>
        <end position="131"/>
    </location>
</feature>